<dbReference type="InterPro" id="IPR005103">
    <property type="entry name" value="AA9_LPMO"/>
</dbReference>
<keyword evidence="4" id="KW-0479">Metal-binding</keyword>
<feature type="signal peptide" evidence="12">
    <location>
        <begin position="1"/>
        <end position="19"/>
    </location>
</feature>
<dbReference type="InterPro" id="IPR000254">
    <property type="entry name" value="CBD"/>
</dbReference>
<dbReference type="EC" id="1.14.99.56" evidence="10"/>
<comment type="subcellular location">
    <subcellularLocation>
        <location evidence="2 10">Secreted</location>
    </subcellularLocation>
</comment>
<evidence type="ECO:0000256" key="11">
    <source>
        <dbReference type="SAM" id="MobiDB-lite"/>
    </source>
</evidence>
<dbReference type="CDD" id="cd21175">
    <property type="entry name" value="LPMO_AA9"/>
    <property type="match status" value="1"/>
</dbReference>
<reference evidence="14 15" key="1">
    <citation type="submission" date="2019-10" db="EMBL/GenBank/DDBJ databases">
        <authorList>
            <person name="Palmer J.M."/>
        </authorList>
    </citation>
    <scope>NUCLEOTIDE SEQUENCE [LARGE SCALE GENOMIC DNA]</scope>
    <source>
        <strain evidence="14 15">TWF694</strain>
    </source>
</reference>
<dbReference type="EMBL" id="JAVHJO010000008">
    <property type="protein sequence ID" value="KAK6538092.1"/>
    <property type="molecule type" value="Genomic_DNA"/>
</dbReference>
<feature type="chain" id="PRO_5043418203" description="AA9 family lytic polysaccharide monooxygenase" evidence="12">
    <location>
        <begin position="20"/>
        <end position="315"/>
    </location>
</feature>
<evidence type="ECO:0000256" key="2">
    <source>
        <dbReference type="ARBA" id="ARBA00004613"/>
    </source>
</evidence>
<evidence type="ECO:0000256" key="4">
    <source>
        <dbReference type="ARBA" id="ARBA00022723"/>
    </source>
</evidence>
<sequence length="315" mass="32679">MKISSFLAGGALLLQTASAHYIFQTVNGGAPYVYFRTNTNYNSPVTDLTSTDLRCNVGALTGGSTSTLTVAAGTKVTVGLDTAVYHDGPIIFYMGRVPSGATAQSWDGSGVNWFKFDQRGPVFSGGSSSWPYLSQTYDVTIPAGIPAGQWLLRCEQIGIHNPYPAGLPQFYVGCLQLQVTGGGSCAPSYFSIPGHIQQDDPGITVNIYTNFNSYTFPGPAVQSCAAGGGGNNNPTTTKATTTATKTTMTTTTKTTTPGVTTRTTTPATTTKTTTTGGSTGGAPLYGQCGGQGWTGPTTCAQGTCKVSNAYYSQCL</sequence>
<name>A0AAV9X8T5_9PEZI</name>
<dbReference type="Pfam" id="PF00734">
    <property type="entry name" value="CBM_1"/>
    <property type="match status" value="1"/>
</dbReference>
<keyword evidence="8" id="KW-0503">Monooxygenase</keyword>
<organism evidence="14 15">
    <name type="scientific">Orbilia ellipsospora</name>
    <dbReference type="NCBI Taxonomy" id="2528407"/>
    <lineage>
        <taxon>Eukaryota</taxon>
        <taxon>Fungi</taxon>
        <taxon>Dikarya</taxon>
        <taxon>Ascomycota</taxon>
        <taxon>Pezizomycotina</taxon>
        <taxon>Orbiliomycetes</taxon>
        <taxon>Orbiliales</taxon>
        <taxon>Orbiliaceae</taxon>
        <taxon>Orbilia</taxon>
    </lineage>
</organism>
<dbReference type="InterPro" id="IPR035971">
    <property type="entry name" value="CBD_sf"/>
</dbReference>
<comment type="catalytic activity">
    <reaction evidence="10">
        <text>[(1-&gt;4)-beta-D-glucosyl]n+m + reduced acceptor + O2 = 4-dehydro-beta-D-glucosyl-[(1-&gt;4)-beta-D-glucosyl]n-1 + [(1-&gt;4)-beta-D-glucosyl]m + acceptor + H2O.</text>
        <dbReference type="EC" id="1.14.99.56"/>
    </reaction>
</comment>
<accession>A0AAV9X8T5</accession>
<keyword evidence="6" id="KW-0560">Oxidoreductase</keyword>
<dbReference type="PANTHER" id="PTHR33353:SF11">
    <property type="entry name" value="GLYCOSYLHYDROLASE FAMILY 61-7 PROTEIN"/>
    <property type="match status" value="1"/>
</dbReference>
<feature type="domain" description="CBM1" evidence="13">
    <location>
        <begin position="280"/>
        <end position="315"/>
    </location>
</feature>
<evidence type="ECO:0000256" key="8">
    <source>
        <dbReference type="ARBA" id="ARBA00023033"/>
    </source>
</evidence>
<dbReference type="PANTHER" id="PTHR33353">
    <property type="entry name" value="PUTATIVE (AFU_ORTHOLOGUE AFUA_1G12560)-RELATED"/>
    <property type="match status" value="1"/>
</dbReference>
<dbReference type="Gene3D" id="2.70.50.70">
    <property type="match status" value="1"/>
</dbReference>
<keyword evidence="10" id="KW-0136">Cellulose degradation</keyword>
<dbReference type="GO" id="GO:0004497">
    <property type="term" value="F:monooxygenase activity"/>
    <property type="evidence" value="ECO:0007669"/>
    <property type="project" value="UniProtKB-KW"/>
</dbReference>
<gene>
    <name evidence="14" type="ORF">TWF694_010976</name>
</gene>
<evidence type="ECO:0000256" key="6">
    <source>
        <dbReference type="ARBA" id="ARBA00023002"/>
    </source>
</evidence>
<evidence type="ECO:0000256" key="1">
    <source>
        <dbReference type="ARBA" id="ARBA00001973"/>
    </source>
</evidence>
<evidence type="ECO:0000259" key="13">
    <source>
        <dbReference type="PROSITE" id="PS51164"/>
    </source>
</evidence>
<comment type="function">
    <text evidence="10">Lytic polysaccharide monooxygenase (LMPO) that depolymerizes crystalline and amorphous polysaccharides via the oxidation of scissile alpha- or beta-(1-4)-glycosidic bonds, yielding C1 and/or C4 oxidation products. Catalysis by LPMOs requires the reduction of the active-site copper from Cu(II) to Cu(I) by a reducing agent and H(2)O(2) or O(2) as a cosubstrate.</text>
</comment>
<dbReference type="PROSITE" id="PS51164">
    <property type="entry name" value="CBM1_2"/>
    <property type="match status" value="1"/>
</dbReference>
<evidence type="ECO:0000313" key="15">
    <source>
        <dbReference type="Proteomes" id="UP001365542"/>
    </source>
</evidence>
<protein>
    <recommendedName>
        <fullName evidence="10">AA9 family lytic polysaccharide monooxygenase</fullName>
        <ecNumber evidence="10">1.14.99.56</ecNumber>
    </recommendedName>
    <alternativeName>
        <fullName evidence="10">Endo-beta-1,4-glucanase</fullName>
    </alternativeName>
    <alternativeName>
        <fullName evidence="10">Glycosyl hydrolase 61 family protein</fullName>
    </alternativeName>
</protein>
<evidence type="ECO:0000256" key="10">
    <source>
        <dbReference type="RuleBase" id="RU368122"/>
    </source>
</evidence>
<keyword evidence="10" id="KW-0119">Carbohydrate metabolism</keyword>
<keyword evidence="10" id="KW-0624">Polysaccharide degradation</keyword>
<dbReference type="InterPro" id="IPR049892">
    <property type="entry name" value="AA9"/>
</dbReference>
<keyword evidence="15" id="KW-1185">Reference proteome</keyword>
<comment type="domain">
    <text evidence="10">Has a modular structure: an endo-beta-1,4-glucanase catalytic module at the N-terminus, a linker rich in serines and threonines, and a C-terminal carbohydrate-binding module (CBM).</text>
</comment>
<evidence type="ECO:0000256" key="7">
    <source>
        <dbReference type="ARBA" id="ARBA00023008"/>
    </source>
</evidence>
<proteinExistence type="predicted"/>
<evidence type="ECO:0000256" key="9">
    <source>
        <dbReference type="ARBA" id="ARBA00023157"/>
    </source>
</evidence>
<dbReference type="GO" id="GO:0046872">
    <property type="term" value="F:metal ion binding"/>
    <property type="evidence" value="ECO:0007669"/>
    <property type="project" value="UniProtKB-KW"/>
</dbReference>
<dbReference type="GO" id="GO:0008810">
    <property type="term" value="F:cellulase activity"/>
    <property type="evidence" value="ECO:0007669"/>
    <property type="project" value="UniProtKB-UniRule"/>
</dbReference>
<feature type="region of interest" description="Disordered" evidence="11">
    <location>
        <begin position="246"/>
        <end position="276"/>
    </location>
</feature>
<dbReference type="PROSITE" id="PS00562">
    <property type="entry name" value="CBM1_1"/>
    <property type="match status" value="1"/>
</dbReference>
<keyword evidence="7" id="KW-0186">Copper</keyword>
<dbReference type="AlphaFoldDB" id="A0AAV9X8T5"/>
<evidence type="ECO:0000256" key="3">
    <source>
        <dbReference type="ARBA" id="ARBA00022525"/>
    </source>
</evidence>
<dbReference type="SUPFAM" id="SSF57180">
    <property type="entry name" value="Cellulose-binding domain"/>
    <property type="match status" value="1"/>
</dbReference>
<keyword evidence="3 10" id="KW-0964">Secreted</keyword>
<dbReference type="Pfam" id="PF03443">
    <property type="entry name" value="AA9"/>
    <property type="match status" value="1"/>
</dbReference>
<dbReference type="GO" id="GO:0030245">
    <property type="term" value="P:cellulose catabolic process"/>
    <property type="evidence" value="ECO:0007669"/>
    <property type="project" value="UniProtKB-UniRule"/>
</dbReference>
<dbReference type="SMART" id="SM00236">
    <property type="entry name" value="fCBD"/>
    <property type="match status" value="1"/>
</dbReference>
<comment type="cofactor">
    <cofactor evidence="1">
        <name>Cu(2+)</name>
        <dbReference type="ChEBI" id="CHEBI:29036"/>
    </cofactor>
</comment>
<dbReference type="Proteomes" id="UP001365542">
    <property type="component" value="Unassembled WGS sequence"/>
</dbReference>
<evidence type="ECO:0000256" key="5">
    <source>
        <dbReference type="ARBA" id="ARBA00022729"/>
    </source>
</evidence>
<keyword evidence="5 12" id="KW-0732">Signal</keyword>
<comment type="caution">
    <text evidence="14">The sequence shown here is derived from an EMBL/GenBank/DDBJ whole genome shotgun (WGS) entry which is preliminary data.</text>
</comment>
<dbReference type="GO" id="GO:0030248">
    <property type="term" value="F:cellulose binding"/>
    <property type="evidence" value="ECO:0007669"/>
    <property type="project" value="UniProtKB-UniRule"/>
</dbReference>
<keyword evidence="9 10" id="KW-1015">Disulfide bond</keyword>
<dbReference type="GO" id="GO:0005576">
    <property type="term" value="C:extracellular region"/>
    <property type="evidence" value="ECO:0007669"/>
    <property type="project" value="UniProtKB-SubCell"/>
</dbReference>
<evidence type="ECO:0000256" key="12">
    <source>
        <dbReference type="SAM" id="SignalP"/>
    </source>
</evidence>
<evidence type="ECO:0000313" key="14">
    <source>
        <dbReference type="EMBL" id="KAK6538092.1"/>
    </source>
</evidence>